<keyword evidence="3" id="KW-1185">Reference proteome</keyword>
<evidence type="ECO:0000313" key="3">
    <source>
        <dbReference type="Proteomes" id="UP000371977"/>
    </source>
</evidence>
<accession>A0A6C2C5T7</accession>
<dbReference type="OrthoDB" id="2227680at2"/>
<dbReference type="Proteomes" id="UP000371977">
    <property type="component" value="Unassembled WGS sequence"/>
</dbReference>
<gene>
    <name evidence="2" type="ORF">ESZ50_07430</name>
</gene>
<dbReference type="RefSeq" id="WP_148622931.1">
    <property type="nucleotide sequence ID" value="NZ_SDGZ01000015.1"/>
</dbReference>
<dbReference type="EMBL" id="SDGZ01000015">
    <property type="protein sequence ID" value="TYC49069.1"/>
    <property type="molecule type" value="Genomic_DNA"/>
</dbReference>
<proteinExistence type="predicted"/>
<feature type="transmembrane region" description="Helical" evidence="1">
    <location>
        <begin position="45"/>
        <end position="64"/>
    </location>
</feature>
<evidence type="ECO:0000313" key="2">
    <source>
        <dbReference type="EMBL" id="TYC49069.1"/>
    </source>
</evidence>
<comment type="caution">
    <text evidence="2">The sequence shown here is derived from an EMBL/GenBank/DDBJ whole genome shotgun (WGS) entry which is preliminary data.</text>
</comment>
<evidence type="ECO:0000256" key="1">
    <source>
        <dbReference type="SAM" id="Phobius"/>
    </source>
</evidence>
<reference evidence="2 3" key="1">
    <citation type="submission" date="2019-01" db="EMBL/GenBank/DDBJ databases">
        <title>Weissella sp. nov., a novel lactic acid bacterium isolated from animal feces.</title>
        <authorList>
            <person name="Wang L.-T."/>
        </authorList>
    </citation>
    <scope>NUCLEOTIDE SEQUENCE [LARGE SCALE GENOMIC DNA]</scope>
    <source>
        <strain evidence="2 3">8H-2</strain>
    </source>
</reference>
<keyword evidence="1" id="KW-0472">Membrane</keyword>
<dbReference type="AlphaFoldDB" id="A0A6C2C5T7"/>
<name>A0A6C2C5T7_9LACO</name>
<feature type="transmembrane region" description="Helical" evidence="1">
    <location>
        <begin position="16"/>
        <end position="39"/>
    </location>
</feature>
<keyword evidence="1" id="KW-0812">Transmembrane</keyword>
<organism evidence="2 3">
    <name type="scientific">Weissella muntiaci</name>
    <dbReference type="NCBI Taxonomy" id="2508881"/>
    <lineage>
        <taxon>Bacteria</taxon>
        <taxon>Bacillati</taxon>
        <taxon>Bacillota</taxon>
        <taxon>Bacilli</taxon>
        <taxon>Lactobacillales</taxon>
        <taxon>Lactobacillaceae</taxon>
        <taxon>Weissella</taxon>
    </lineage>
</organism>
<protein>
    <submittedName>
        <fullName evidence="2">Uncharacterized protein</fullName>
    </submittedName>
</protein>
<sequence>MTEIISRLSIKSIYTLRLWVTLVIILIASLLVITVNLPLLKYMEILIFTISAEIFALNVINLGVQHIFYSNLELDKWLSLAQYIDFKKHTVRSKQDYLLAELRVNYYKGNFKKVADFDFSATGELGNPAIIMLNFDLFKTNMMLENFEKSKNEYTTTKIRKTLTKKDKLRIKENNEFSKIMVNILQLRTFDAHLDDWLPYKQSRLSMLEKKYFQALNSILKNDEMQAIKLFHEVVQLGNDQLYYVGDSKNRLRELEKGLRP</sequence>
<keyword evidence="1" id="KW-1133">Transmembrane helix</keyword>